<evidence type="ECO:0000313" key="3">
    <source>
        <dbReference type="Proteomes" id="UP000694251"/>
    </source>
</evidence>
<evidence type="ECO:0000259" key="1">
    <source>
        <dbReference type="PROSITE" id="PS50994"/>
    </source>
</evidence>
<dbReference type="Pfam" id="PF25597">
    <property type="entry name" value="SH3_retrovirus"/>
    <property type="match status" value="1"/>
</dbReference>
<organism evidence="2 3">
    <name type="scientific">Arabidopsis suecica</name>
    <name type="common">Swedish thale-cress</name>
    <name type="synonym">Cardaminopsis suecica</name>
    <dbReference type="NCBI Taxonomy" id="45249"/>
    <lineage>
        <taxon>Eukaryota</taxon>
        <taxon>Viridiplantae</taxon>
        <taxon>Streptophyta</taxon>
        <taxon>Embryophyta</taxon>
        <taxon>Tracheophyta</taxon>
        <taxon>Spermatophyta</taxon>
        <taxon>Magnoliopsida</taxon>
        <taxon>eudicotyledons</taxon>
        <taxon>Gunneridae</taxon>
        <taxon>Pentapetalae</taxon>
        <taxon>rosids</taxon>
        <taxon>malvids</taxon>
        <taxon>Brassicales</taxon>
        <taxon>Brassicaceae</taxon>
        <taxon>Camelineae</taxon>
        <taxon>Arabidopsis</taxon>
    </lineage>
</organism>
<gene>
    <name evidence="2" type="ORF">ISN44_As13g007400</name>
</gene>
<sequence>MVRGLPSFVDTDVVCTDCLKGKQHREVIPKKAMWRASERLELIHADICGPISPTSNGGKRYLIYFIDDFSRKAWVHFLVYKADAFAFFKQFKSSVEKETGFSIKCLRTDRGGEFTSTEFNDYCRDNGIKRQLTTAYTPQQNGVVERTNRTVMNMVRSLLVEKNIPKNFWPKAVTWAFYILNRSPTTSVKDMTPEEAWSGVKPYVEHLRVFGCITHAHVPDARRTKLQNKSRSCVLFGMSAESKGYMLYDPVSKKIVFSKDVVFEEEKEWNWDASVCVNVSVPKEEVVQSDGRIFISQKKYVKKFGMGECNSVLNPIVPGFKIHKDEDGVKVDGSLYKQLVGSMMYLTATRPDVMYAVSLISRAGNRELVGFTDSNYAGCVEDRKSTSGYAFILSDATVAWSSIELEYKAMWAVKLLNFDIKTAAEKRLIQLNDLDEIRLDAYENSKIYKEKTKAFHDKKIISRDFKVDDQVLLFNSRLRFFPGKLNSRWSGPFKIKEVRPYGAFVLRNKNGVDVCQSGAEMSKERRRHSFPVTSAAISIGQVLTDSWFGGKCQGVQRFVPPGKYRPVGVNRRSLHRWNPGKSTHLLLTGLVRSNLSEPSPI</sequence>
<dbReference type="OrthoDB" id="6776856at2759"/>
<name>A0A8T1XY33_ARASU</name>
<dbReference type="PANTHER" id="PTHR42648">
    <property type="entry name" value="TRANSPOSASE, PUTATIVE-RELATED"/>
    <property type="match status" value="1"/>
</dbReference>
<reference evidence="2 3" key="1">
    <citation type="submission" date="2020-12" db="EMBL/GenBank/DDBJ databases">
        <title>Concerted genomic and epigenomic changes stabilize Arabidopsis allopolyploids.</title>
        <authorList>
            <person name="Chen Z."/>
        </authorList>
    </citation>
    <scope>NUCLEOTIDE SEQUENCE [LARGE SCALE GENOMIC DNA]</scope>
    <source>
        <strain evidence="2">As9502</strain>
        <tissue evidence="2">Leaf</tissue>
    </source>
</reference>
<proteinExistence type="predicted"/>
<dbReference type="PROSITE" id="PS50994">
    <property type="entry name" value="INTEGRASE"/>
    <property type="match status" value="1"/>
</dbReference>
<dbReference type="AlphaFoldDB" id="A0A8T1XY33"/>
<evidence type="ECO:0000313" key="2">
    <source>
        <dbReference type="EMBL" id="KAG7536813.1"/>
    </source>
</evidence>
<dbReference type="PANTHER" id="PTHR42648:SF18">
    <property type="entry name" value="RETROTRANSPOSON, UNCLASSIFIED-LIKE PROTEIN"/>
    <property type="match status" value="1"/>
</dbReference>
<dbReference type="Pfam" id="PF00665">
    <property type="entry name" value="rve"/>
    <property type="match status" value="1"/>
</dbReference>
<dbReference type="InterPro" id="IPR039537">
    <property type="entry name" value="Retrotran_Ty1/copia-like"/>
</dbReference>
<dbReference type="EMBL" id="JAEFBJ010000013">
    <property type="protein sequence ID" value="KAG7536813.1"/>
    <property type="molecule type" value="Genomic_DNA"/>
</dbReference>
<accession>A0A8T1XY33</accession>
<dbReference type="InterPro" id="IPR001584">
    <property type="entry name" value="Integrase_cat-core"/>
</dbReference>
<protein>
    <submittedName>
        <fullName evidence="2">Integrase catalytic core</fullName>
    </submittedName>
</protein>
<dbReference type="GO" id="GO:0015074">
    <property type="term" value="P:DNA integration"/>
    <property type="evidence" value="ECO:0007669"/>
    <property type="project" value="InterPro"/>
</dbReference>
<dbReference type="InterPro" id="IPR057670">
    <property type="entry name" value="SH3_retrovirus"/>
</dbReference>
<feature type="domain" description="Integrase catalytic" evidence="1">
    <location>
        <begin position="25"/>
        <end position="201"/>
    </location>
</feature>
<keyword evidence="3" id="KW-1185">Reference proteome</keyword>
<dbReference type="Proteomes" id="UP000694251">
    <property type="component" value="Chromosome 13"/>
</dbReference>
<comment type="caution">
    <text evidence="2">The sequence shown here is derived from an EMBL/GenBank/DDBJ whole genome shotgun (WGS) entry which is preliminary data.</text>
</comment>